<proteinExistence type="predicted"/>
<sequence length="314" mass="35207">MNDRNALLRGALATIALYILIVLTLFIPYLSLLTVWLLPVPFMFLAARDGWKSTLCLLGLGLLFLIILDHSVYLLIPVFFMLLGGVMGYMIFLKKDAFTLLLAGSLTNIAVLIVCLAISVLVFHFNPASAVQSALNDSFQQTLEQMKPVLESNTDELAAQYKEQLANVGHLTPMILIMIGVFNALIAELIGLPVLRKLGVDAPRWVPFRLWQVPKSTIWLYLAVLFVGWFEMGNETPLFTVVLNIDLILRIVLAIQGFSLIFYYAHARKFPLIVPITITLLTVLFGFLLLQMVCILGIIDLGFNLRKRISQKKL</sequence>
<evidence type="ECO:0000313" key="2">
    <source>
        <dbReference type="EMBL" id="MCL1632189.1"/>
    </source>
</evidence>
<feature type="transmembrane region" description="Helical" evidence="1">
    <location>
        <begin position="272"/>
        <end position="299"/>
    </location>
</feature>
<dbReference type="InterPro" id="IPR018710">
    <property type="entry name" value="DUF2232"/>
</dbReference>
<comment type="caution">
    <text evidence="2">The sequence shown here is derived from an EMBL/GenBank/DDBJ whole genome shotgun (WGS) entry which is preliminary data.</text>
</comment>
<feature type="transmembrane region" description="Helical" evidence="1">
    <location>
        <begin position="216"/>
        <end position="232"/>
    </location>
</feature>
<feature type="transmembrane region" description="Helical" evidence="1">
    <location>
        <begin position="50"/>
        <end position="68"/>
    </location>
</feature>
<name>A0ABT0MBF8_9BACL</name>
<dbReference type="PANTHER" id="PTHR41324">
    <property type="entry name" value="MEMBRANE PROTEIN-RELATED"/>
    <property type="match status" value="1"/>
</dbReference>
<feature type="transmembrane region" description="Helical" evidence="1">
    <location>
        <begin position="174"/>
        <end position="195"/>
    </location>
</feature>
<keyword evidence="3" id="KW-1185">Reference proteome</keyword>
<keyword evidence="1" id="KW-0812">Transmembrane</keyword>
<feature type="transmembrane region" description="Helical" evidence="1">
    <location>
        <begin position="238"/>
        <end position="265"/>
    </location>
</feature>
<feature type="transmembrane region" description="Helical" evidence="1">
    <location>
        <begin position="100"/>
        <end position="125"/>
    </location>
</feature>
<accession>A0ABT0MBF8</accession>
<organism evidence="2 3">
    <name type="scientific">Sporolactobacillus mangiferae</name>
    <dbReference type="NCBI Taxonomy" id="2940498"/>
    <lineage>
        <taxon>Bacteria</taxon>
        <taxon>Bacillati</taxon>
        <taxon>Bacillota</taxon>
        <taxon>Bacilli</taxon>
        <taxon>Bacillales</taxon>
        <taxon>Sporolactobacillaceae</taxon>
        <taxon>Sporolactobacillus</taxon>
    </lineage>
</organism>
<feature type="transmembrane region" description="Helical" evidence="1">
    <location>
        <begin position="74"/>
        <end position="93"/>
    </location>
</feature>
<gene>
    <name evidence="2" type="ORF">M3N64_09580</name>
</gene>
<keyword evidence="1" id="KW-0472">Membrane</keyword>
<reference evidence="2 3" key="1">
    <citation type="submission" date="2022-05" db="EMBL/GenBank/DDBJ databases">
        <title>Sporolactobacillus sp nov CPB3-1, isolated from tree bark (Mangifera indica L.).</title>
        <authorList>
            <person name="Phuengjayaem S."/>
            <person name="Tanasupawat S."/>
        </authorList>
    </citation>
    <scope>NUCLEOTIDE SEQUENCE [LARGE SCALE GENOMIC DNA]</scope>
    <source>
        <strain evidence="2 3">CPB3-1</strain>
    </source>
</reference>
<feature type="transmembrane region" description="Helical" evidence="1">
    <location>
        <begin position="15"/>
        <end position="38"/>
    </location>
</feature>
<protein>
    <submittedName>
        <fullName evidence="2">YybS family protein</fullName>
    </submittedName>
</protein>
<keyword evidence="1" id="KW-1133">Transmembrane helix</keyword>
<evidence type="ECO:0000313" key="3">
    <source>
        <dbReference type="Proteomes" id="UP001203004"/>
    </source>
</evidence>
<dbReference type="EMBL" id="JAMAST010000011">
    <property type="protein sequence ID" value="MCL1632189.1"/>
    <property type="molecule type" value="Genomic_DNA"/>
</dbReference>
<dbReference type="Proteomes" id="UP001203004">
    <property type="component" value="Unassembled WGS sequence"/>
</dbReference>
<dbReference type="Pfam" id="PF09991">
    <property type="entry name" value="DUF2232"/>
    <property type="match status" value="1"/>
</dbReference>
<evidence type="ECO:0000256" key="1">
    <source>
        <dbReference type="SAM" id="Phobius"/>
    </source>
</evidence>
<dbReference type="RefSeq" id="WP_249101638.1">
    <property type="nucleotide sequence ID" value="NZ_JAMAST010000011.1"/>
</dbReference>
<dbReference type="PANTHER" id="PTHR41324:SF1">
    <property type="entry name" value="DUF2232 DOMAIN-CONTAINING PROTEIN"/>
    <property type="match status" value="1"/>
</dbReference>